<dbReference type="Pfam" id="PF26078">
    <property type="entry name" value="Baseplate_J_M"/>
    <property type="match status" value="1"/>
</dbReference>
<evidence type="ECO:0000259" key="2">
    <source>
        <dbReference type="Pfam" id="PF26078"/>
    </source>
</evidence>
<evidence type="ECO:0000259" key="3">
    <source>
        <dbReference type="Pfam" id="PF26079"/>
    </source>
</evidence>
<evidence type="ECO:0000313" key="4">
    <source>
        <dbReference type="EMBL" id="KGE21071.1"/>
    </source>
</evidence>
<dbReference type="Pfam" id="PF26079">
    <property type="entry name" value="Baseplate_J_C"/>
    <property type="match status" value="1"/>
</dbReference>
<keyword evidence="5" id="KW-1185">Reference proteome</keyword>
<feature type="domain" description="Baseplate J-like C-terminal" evidence="3">
    <location>
        <begin position="266"/>
        <end position="350"/>
    </location>
</feature>
<dbReference type="STRING" id="268407.PWYN_02650"/>
<dbReference type="Proteomes" id="UP000029734">
    <property type="component" value="Unassembled WGS sequence"/>
</dbReference>
<reference evidence="4 5" key="1">
    <citation type="submission" date="2014-08" db="EMBL/GenBank/DDBJ databases">
        <authorList>
            <person name="den Bakker H.C."/>
        </authorList>
    </citation>
    <scope>NUCLEOTIDE SEQUENCE [LARGE SCALE GENOMIC DNA]</scope>
    <source>
        <strain evidence="4 5">DSM 18334</strain>
    </source>
</reference>
<evidence type="ECO:0000313" key="5">
    <source>
        <dbReference type="Proteomes" id="UP000029734"/>
    </source>
</evidence>
<reference evidence="4 5" key="2">
    <citation type="submission" date="2014-10" db="EMBL/GenBank/DDBJ databases">
        <title>Comparative genomics of the Paenibacillus odorifer group.</title>
        <authorList>
            <person name="Tsai Y.-C."/>
            <person name="Martin N."/>
            <person name="Korlach J."/>
            <person name="Wiedmann M."/>
        </authorList>
    </citation>
    <scope>NUCLEOTIDE SEQUENCE [LARGE SCALE GENOMIC DNA]</scope>
    <source>
        <strain evidence="4 5">DSM 18334</strain>
    </source>
</reference>
<dbReference type="RefSeq" id="WP_036647994.1">
    <property type="nucleotide sequence ID" value="NZ_JQCR01000001.1"/>
</dbReference>
<organism evidence="4 5">
    <name type="scientific">Paenibacillus wynnii</name>
    <dbReference type="NCBI Taxonomy" id="268407"/>
    <lineage>
        <taxon>Bacteria</taxon>
        <taxon>Bacillati</taxon>
        <taxon>Bacillota</taxon>
        <taxon>Bacilli</taxon>
        <taxon>Bacillales</taxon>
        <taxon>Paenibacillaceae</taxon>
        <taxon>Paenibacillus</taxon>
    </lineage>
</organism>
<sequence length="352" mass="38205">MYEDQTFEALLERMLDRVPEGMDKREGSIVYDALAPAAAEMAQMYVELDINQNLMFADTASGDYLDRTIAWSGIIRKQAIAAQLRGVFYSANDALMDIAIGSRYSLDDINYRAIEKLSLGNYRMECESVGLEGGQRFGSMLPIDYVNGLVRAELSELLVPGADRETDSKLRTRYFTTSRKPGTSGNKYHYLEWALQITGVGGAKVYPLWNGPKTVKVVIIDTDSLPASSVLVQQVQDYIDPSPGLGEGQAPIGAVVTVAAATGKFINITATVTLASGYALQDIVNSFDSALETWRKSRVFTTTYVSHAVIGALLLGTDGVLDYTGLLLNGSTVNVALTDEEVPRIGTVNLGV</sequence>
<dbReference type="PANTHER" id="PTHR37829">
    <property type="entry name" value="PHAGE-LIKE ELEMENT PBSX PROTEIN XKDT"/>
    <property type="match status" value="1"/>
</dbReference>
<comment type="caution">
    <text evidence="4">The sequence shown here is derived from an EMBL/GenBank/DDBJ whole genome shotgun (WGS) entry which is preliminary data.</text>
</comment>
<protein>
    <submittedName>
        <fullName evidence="4">Baseplate J protein</fullName>
    </submittedName>
</protein>
<dbReference type="InterPro" id="IPR058531">
    <property type="entry name" value="Baseplate_J_M"/>
</dbReference>
<dbReference type="PANTHER" id="PTHR37829:SF3">
    <property type="entry name" value="PROTEIN JAYE-RELATED"/>
    <property type="match status" value="1"/>
</dbReference>
<dbReference type="OrthoDB" id="2554267at2"/>
<name>A0A098MG94_9BACL</name>
<gene>
    <name evidence="4" type="ORF">PWYN_02650</name>
</gene>
<comment type="similarity">
    <text evidence="1">Belongs to the Mu gp47/PBSX XkdT family.</text>
</comment>
<evidence type="ECO:0000256" key="1">
    <source>
        <dbReference type="ARBA" id="ARBA00038087"/>
    </source>
</evidence>
<accession>A0A098MG94</accession>
<feature type="domain" description="Baseplate J-like central" evidence="2">
    <location>
        <begin position="183"/>
        <end position="260"/>
    </location>
</feature>
<dbReference type="eggNOG" id="COG3299">
    <property type="taxonomic scope" value="Bacteria"/>
</dbReference>
<proteinExistence type="inferred from homology"/>
<dbReference type="EMBL" id="JQCR01000001">
    <property type="protein sequence ID" value="KGE21071.1"/>
    <property type="molecule type" value="Genomic_DNA"/>
</dbReference>
<dbReference type="InterPro" id="IPR052399">
    <property type="entry name" value="Phage_Baseplate_Assmbl_Protein"/>
</dbReference>
<dbReference type="InterPro" id="IPR058530">
    <property type="entry name" value="Baseplate_J-like_C"/>
</dbReference>
<dbReference type="AlphaFoldDB" id="A0A098MG94"/>